<gene>
    <name evidence="1" type="ordered locus">Sbal195_4387</name>
</gene>
<protein>
    <submittedName>
        <fullName evidence="1">Uncharacterized protein</fullName>
    </submittedName>
</protein>
<dbReference type="HOGENOM" id="CLU_2556387_0_0_6"/>
<evidence type="ECO:0000313" key="2">
    <source>
        <dbReference type="Proteomes" id="UP000000770"/>
    </source>
</evidence>
<dbReference type="KEGG" id="sbn:Sbal195_4387"/>
<proteinExistence type="predicted"/>
<reference evidence="1 2" key="1">
    <citation type="submission" date="2007-11" db="EMBL/GenBank/DDBJ databases">
        <title>Complete sequence of chromosome of Shewanella baltica OS195.</title>
        <authorList>
            <consortium name="US DOE Joint Genome Institute"/>
            <person name="Copeland A."/>
            <person name="Lucas S."/>
            <person name="Lapidus A."/>
            <person name="Barry K."/>
            <person name="Glavina del Rio T."/>
            <person name="Dalin E."/>
            <person name="Tice H."/>
            <person name="Pitluck S."/>
            <person name="Chain P."/>
            <person name="Malfatti S."/>
            <person name="Shin M."/>
            <person name="Vergez L."/>
            <person name="Schmutz J."/>
            <person name="Larimer F."/>
            <person name="Land M."/>
            <person name="Hauser L."/>
            <person name="Kyrpides N."/>
            <person name="Kim E."/>
            <person name="Brettar I."/>
            <person name="Rodrigues J."/>
            <person name="Konstantinidis K."/>
            <person name="Klappenbach J."/>
            <person name="Hofle M."/>
            <person name="Tiedje J."/>
            <person name="Richardson P."/>
        </authorList>
    </citation>
    <scope>NUCLEOTIDE SEQUENCE [LARGE SCALE GENOMIC DNA]</scope>
    <source>
        <strain evidence="1 2">OS195</strain>
    </source>
</reference>
<name>A9KVX1_SHEB9</name>
<evidence type="ECO:0000313" key="1">
    <source>
        <dbReference type="EMBL" id="ABX51545.1"/>
    </source>
</evidence>
<organism evidence="1 2">
    <name type="scientific">Shewanella baltica (strain OS195)</name>
    <dbReference type="NCBI Taxonomy" id="399599"/>
    <lineage>
        <taxon>Bacteria</taxon>
        <taxon>Pseudomonadati</taxon>
        <taxon>Pseudomonadota</taxon>
        <taxon>Gammaproteobacteria</taxon>
        <taxon>Alteromonadales</taxon>
        <taxon>Shewanellaceae</taxon>
        <taxon>Shewanella</taxon>
    </lineage>
</organism>
<accession>A9KVX1</accession>
<dbReference type="EMBL" id="CP000891">
    <property type="protein sequence ID" value="ABX51545.1"/>
    <property type="molecule type" value="Genomic_DNA"/>
</dbReference>
<dbReference type="Proteomes" id="UP000000770">
    <property type="component" value="Chromosome"/>
</dbReference>
<sequence length="82" mass="9303">MVSHRRSKPEIQFNTPLNETQTPTINTSLMTNIAYKAKNSSLKNAFVHIHSHIFVIGSFQASRLFTSYFYDNGALTTPNNLK</sequence>
<dbReference type="AlphaFoldDB" id="A9KVX1"/>